<dbReference type="NCBIfam" id="TIGR01537">
    <property type="entry name" value="portal_HK97"/>
    <property type="match status" value="1"/>
</dbReference>
<dbReference type="Gene3D" id="3.30.1120.70">
    <property type="match status" value="1"/>
</dbReference>
<organism evidence="2 3">
    <name type="scientific">Bosea eneae</name>
    <dbReference type="NCBI Taxonomy" id="151454"/>
    <lineage>
        <taxon>Bacteria</taxon>
        <taxon>Pseudomonadati</taxon>
        <taxon>Pseudomonadota</taxon>
        <taxon>Alphaproteobacteria</taxon>
        <taxon>Hyphomicrobiales</taxon>
        <taxon>Boseaceae</taxon>
        <taxon>Bosea</taxon>
    </lineage>
</organism>
<dbReference type="InterPro" id="IPR006427">
    <property type="entry name" value="Portal_HK97"/>
</dbReference>
<dbReference type="Proteomes" id="UP001596053">
    <property type="component" value="Unassembled WGS sequence"/>
</dbReference>
<protein>
    <submittedName>
        <fullName evidence="2">Phage portal protein</fullName>
    </submittedName>
</protein>
<dbReference type="Gene3D" id="3.40.140.120">
    <property type="match status" value="1"/>
</dbReference>
<gene>
    <name evidence="2" type="ORF">ACFPOB_15925</name>
</gene>
<sequence length="400" mass="43439">MWPWTSRKDAAADDAKSLDALAEFFAAAGATSSAIAVTPLKALECAPVARAVSVRSETLGVLPLHLYRRLEDGGKERADHPLADLLSNRPNGWTSAPQFLMEMERDTLLNDAGAFAVANRVDGGRIHELIRLKPETVTVETDFGGEPRYLVSQRGGGQRTYRWQDILHIPNIGGVCPIKQAREAIGLFRAMEGHAGRIFANGGRPSGVLKATRKLSPDVIARLKASWSRAHAGDESGGTAILEDGMDWQALSFSSVDNQFHELRGFQVTEIARALGVPPTLIFDLGRATWANAAEMAQAFLTFTLLARLRLWCGAVSRLLSPEEQRELVPEFVVDGIVMADIAKRFAAYASAISSKILNPNEVRSMENRPPYPGGDRFENPNTTSGANIVPAKNDVEDAA</sequence>
<dbReference type="Gene3D" id="1.20.1270.210">
    <property type="match status" value="1"/>
</dbReference>
<dbReference type="RefSeq" id="WP_377799392.1">
    <property type="nucleotide sequence ID" value="NZ_JBHSLW010000025.1"/>
</dbReference>
<accession>A0ABW0ITQ2</accession>
<comment type="caution">
    <text evidence="2">The sequence shown here is derived from an EMBL/GenBank/DDBJ whole genome shotgun (WGS) entry which is preliminary data.</text>
</comment>
<feature type="region of interest" description="Disordered" evidence="1">
    <location>
        <begin position="363"/>
        <end position="400"/>
    </location>
</feature>
<dbReference type="Pfam" id="PF04860">
    <property type="entry name" value="Phage_portal"/>
    <property type="match status" value="1"/>
</dbReference>
<evidence type="ECO:0000256" key="1">
    <source>
        <dbReference type="SAM" id="MobiDB-lite"/>
    </source>
</evidence>
<evidence type="ECO:0000313" key="2">
    <source>
        <dbReference type="EMBL" id="MFC5421046.1"/>
    </source>
</evidence>
<reference evidence="3" key="1">
    <citation type="journal article" date="2019" name="Int. J. Syst. Evol. Microbiol.">
        <title>The Global Catalogue of Microorganisms (GCM) 10K type strain sequencing project: providing services to taxonomists for standard genome sequencing and annotation.</title>
        <authorList>
            <consortium name="The Broad Institute Genomics Platform"/>
            <consortium name="The Broad Institute Genome Sequencing Center for Infectious Disease"/>
            <person name="Wu L."/>
            <person name="Ma J."/>
        </authorList>
    </citation>
    <scope>NUCLEOTIDE SEQUENCE [LARGE SCALE GENOMIC DNA]</scope>
    <source>
        <strain evidence="3">NCAIM B.01391</strain>
    </source>
</reference>
<keyword evidence="3" id="KW-1185">Reference proteome</keyword>
<evidence type="ECO:0000313" key="3">
    <source>
        <dbReference type="Proteomes" id="UP001596053"/>
    </source>
</evidence>
<name>A0ABW0ITQ2_9HYPH</name>
<dbReference type="InterPro" id="IPR006944">
    <property type="entry name" value="Phage/GTA_portal"/>
</dbReference>
<proteinExistence type="predicted"/>
<dbReference type="EMBL" id="JBHSLW010000025">
    <property type="protein sequence ID" value="MFC5421046.1"/>
    <property type="molecule type" value="Genomic_DNA"/>
</dbReference>